<evidence type="ECO:0000256" key="7">
    <source>
        <dbReference type="ARBA" id="ARBA00022989"/>
    </source>
</evidence>
<reference evidence="11 12" key="1">
    <citation type="submission" date="2016-10" db="EMBL/GenBank/DDBJ databases">
        <authorList>
            <person name="de Groot N.N."/>
        </authorList>
    </citation>
    <scope>NUCLEOTIDE SEQUENCE [LARGE SCALE GENOMIC DNA]</scope>
    <source>
        <strain evidence="11 12">DSM 17925</strain>
    </source>
</reference>
<evidence type="ECO:0000313" key="11">
    <source>
        <dbReference type="EMBL" id="SEV88404.1"/>
    </source>
</evidence>
<evidence type="ECO:0000256" key="5">
    <source>
        <dbReference type="ARBA" id="ARBA00022692"/>
    </source>
</evidence>
<comment type="function">
    <text evidence="2">Membrane-anchoring subunit of succinate dehydrogenase (SDH).</text>
</comment>
<evidence type="ECO:0000256" key="6">
    <source>
        <dbReference type="ARBA" id="ARBA00022723"/>
    </source>
</evidence>
<dbReference type="Proteomes" id="UP000199167">
    <property type="component" value="Unassembled WGS sequence"/>
</dbReference>
<dbReference type="AlphaFoldDB" id="A0A1I0MK37"/>
<comment type="subcellular location">
    <subcellularLocation>
        <location evidence="3">Membrane</location>
    </subcellularLocation>
</comment>
<sequence>MLTLRLYMLQRITALLMAPFVIMHLAVMIYAVQGGLSAAEILDRTRGSLMWFLFYGSFVLAVSVHGSIGLRAVAHEWGGLNGRVLDLFMWIIGACLLLLGARAVWGVTYAIGPGGGAG</sequence>
<dbReference type="STRING" id="364200.SAMN04488515_0052"/>
<evidence type="ECO:0000256" key="10">
    <source>
        <dbReference type="SAM" id="Phobius"/>
    </source>
</evidence>
<dbReference type="GO" id="GO:0046872">
    <property type="term" value="F:metal ion binding"/>
    <property type="evidence" value="ECO:0007669"/>
    <property type="project" value="UniProtKB-KW"/>
</dbReference>
<gene>
    <name evidence="11" type="ORF">SAMN04488515_0052</name>
</gene>
<keyword evidence="5 10" id="KW-0812">Transmembrane</keyword>
<evidence type="ECO:0000256" key="2">
    <source>
        <dbReference type="ARBA" id="ARBA00004050"/>
    </source>
</evidence>
<dbReference type="InterPro" id="IPR000701">
    <property type="entry name" value="SuccDH_FuR_B_TM-su"/>
</dbReference>
<name>A0A1I0MK37_9RHOB</name>
<dbReference type="EMBL" id="FOIZ01000001">
    <property type="protein sequence ID" value="SEV88404.1"/>
    <property type="molecule type" value="Genomic_DNA"/>
</dbReference>
<evidence type="ECO:0000256" key="4">
    <source>
        <dbReference type="ARBA" id="ARBA00022617"/>
    </source>
</evidence>
<keyword evidence="7 10" id="KW-1133">Transmembrane helix</keyword>
<feature type="transmembrane region" description="Helical" evidence="10">
    <location>
        <begin position="12"/>
        <end position="32"/>
    </location>
</feature>
<keyword evidence="9 10" id="KW-0472">Membrane</keyword>
<keyword evidence="8" id="KW-0408">Iron</keyword>
<proteinExistence type="predicted"/>
<dbReference type="SUPFAM" id="SSF81343">
    <property type="entry name" value="Fumarate reductase respiratory complex transmembrane subunits"/>
    <property type="match status" value="1"/>
</dbReference>
<evidence type="ECO:0000313" key="12">
    <source>
        <dbReference type="Proteomes" id="UP000199167"/>
    </source>
</evidence>
<dbReference type="Gene3D" id="1.20.1300.10">
    <property type="entry name" value="Fumarate reductase/succinate dehydrogenase, transmembrane subunit"/>
    <property type="match status" value="1"/>
</dbReference>
<evidence type="ECO:0000256" key="1">
    <source>
        <dbReference type="ARBA" id="ARBA00001971"/>
    </source>
</evidence>
<keyword evidence="6" id="KW-0479">Metal-binding</keyword>
<organism evidence="11 12">
    <name type="scientific">Cognatiyoonia koreensis</name>
    <dbReference type="NCBI Taxonomy" id="364200"/>
    <lineage>
        <taxon>Bacteria</taxon>
        <taxon>Pseudomonadati</taxon>
        <taxon>Pseudomonadota</taxon>
        <taxon>Alphaproteobacteria</taxon>
        <taxon>Rhodobacterales</taxon>
        <taxon>Paracoccaceae</taxon>
        <taxon>Cognatiyoonia</taxon>
    </lineage>
</organism>
<accession>A0A1I0MK37</accession>
<dbReference type="Pfam" id="PF01127">
    <property type="entry name" value="Sdh_cyt"/>
    <property type="match status" value="1"/>
</dbReference>
<dbReference type="InterPro" id="IPR034804">
    <property type="entry name" value="SQR/QFR_C/D"/>
</dbReference>
<feature type="transmembrane region" description="Helical" evidence="10">
    <location>
        <begin position="85"/>
        <end position="105"/>
    </location>
</feature>
<keyword evidence="4" id="KW-0349">Heme</keyword>
<evidence type="ECO:0000256" key="3">
    <source>
        <dbReference type="ARBA" id="ARBA00004370"/>
    </source>
</evidence>
<comment type="cofactor">
    <cofactor evidence="1">
        <name>heme</name>
        <dbReference type="ChEBI" id="CHEBI:30413"/>
    </cofactor>
</comment>
<dbReference type="OrthoDB" id="5787321at2"/>
<protein>
    <submittedName>
        <fullName evidence="11">Fumarate reductase subunit C</fullName>
    </submittedName>
</protein>
<evidence type="ECO:0000256" key="9">
    <source>
        <dbReference type="ARBA" id="ARBA00023136"/>
    </source>
</evidence>
<feature type="transmembrane region" description="Helical" evidence="10">
    <location>
        <begin position="52"/>
        <end position="73"/>
    </location>
</feature>
<dbReference type="RefSeq" id="WP_089988838.1">
    <property type="nucleotide sequence ID" value="NZ_FOIZ01000001.1"/>
</dbReference>
<keyword evidence="12" id="KW-1185">Reference proteome</keyword>
<dbReference type="GO" id="GO:0016020">
    <property type="term" value="C:membrane"/>
    <property type="evidence" value="ECO:0007669"/>
    <property type="project" value="UniProtKB-SubCell"/>
</dbReference>
<evidence type="ECO:0000256" key="8">
    <source>
        <dbReference type="ARBA" id="ARBA00023004"/>
    </source>
</evidence>